<dbReference type="AlphaFoldDB" id="A0A1R4GXH2"/>
<proteinExistence type="predicted"/>
<dbReference type="EMBL" id="FUGE01000208">
    <property type="protein sequence ID" value="SJM72825.1"/>
    <property type="molecule type" value="Genomic_DNA"/>
</dbReference>
<keyword evidence="2" id="KW-1185">Reference proteome</keyword>
<dbReference type="Proteomes" id="UP000188357">
    <property type="component" value="Unassembled WGS sequence"/>
</dbReference>
<dbReference type="RefSeq" id="WP_077451685.1">
    <property type="nucleotide sequence ID" value="NZ_FUGE01000208.1"/>
</dbReference>
<sequence>MKIQLVLLQILTLPRLVTGCLYDEQVTINPDGYYTIATSLPSDRPANATDECGVGFLPWSEKGDGFSIVPGRQDHETDGLLLMRHMLPADDFENAIQNTSVPGDEKEVLGEFLPSVEYFTKAEFEALGCNAYESLSR</sequence>
<reference evidence="1 2" key="1">
    <citation type="submission" date="2017-02" db="EMBL/GenBank/DDBJ databases">
        <authorList>
            <person name="Peterson S.W."/>
        </authorList>
    </citation>
    <scope>NUCLEOTIDE SEQUENCE [LARGE SCALE GENOMIC DNA]</scope>
    <source>
        <strain evidence="1">Psychrobacter_piechaudii</strain>
    </source>
</reference>
<gene>
    <name evidence="1" type="ORF">A1232T_02022</name>
</gene>
<protein>
    <submittedName>
        <fullName evidence="1">Uncharacterized protein</fullName>
    </submittedName>
</protein>
<accession>A0A1R4GXH2</accession>
<evidence type="ECO:0000313" key="2">
    <source>
        <dbReference type="Proteomes" id="UP000188357"/>
    </source>
</evidence>
<evidence type="ECO:0000313" key="1">
    <source>
        <dbReference type="EMBL" id="SJM72825.1"/>
    </source>
</evidence>
<dbReference type="OrthoDB" id="9146291at2"/>
<organism evidence="1 2">
    <name type="scientific">Psychrobacter piechaudii</name>
    <dbReference type="NCBI Taxonomy" id="1945521"/>
    <lineage>
        <taxon>Bacteria</taxon>
        <taxon>Pseudomonadati</taxon>
        <taxon>Pseudomonadota</taxon>
        <taxon>Gammaproteobacteria</taxon>
        <taxon>Moraxellales</taxon>
        <taxon>Moraxellaceae</taxon>
        <taxon>Psychrobacter</taxon>
    </lineage>
</organism>
<name>A0A1R4GXH2_9GAMM</name>